<sequence length="44" mass="4875">MMLEWLVSGRLCRVAGLRTCGSTEFTPVKVKTGQWRLLSCSSSV</sequence>
<dbReference type="AlphaFoldDB" id="U4LNS1"/>
<dbReference type="EMBL" id="HF935505">
    <property type="protein sequence ID" value="CCX30980.1"/>
    <property type="molecule type" value="Genomic_DNA"/>
</dbReference>
<evidence type="ECO:0000313" key="2">
    <source>
        <dbReference type="Proteomes" id="UP000018144"/>
    </source>
</evidence>
<dbReference type="Proteomes" id="UP000018144">
    <property type="component" value="Unassembled WGS sequence"/>
</dbReference>
<keyword evidence="2" id="KW-1185">Reference proteome</keyword>
<evidence type="ECO:0000313" key="1">
    <source>
        <dbReference type="EMBL" id="CCX30980.1"/>
    </source>
</evidence>
<reference evidence="1 2" key="1">
    <citation type="journal article" date="2013" name="PLoS Genet.">
        <title>The genome and development-dependent transcriptomes of Pyronema confluens: a window into fungal evolution.</title>
        <authorList>
            <person name="Traeger S."/>
            <person name="Altegoer F."/>
            <person name="Freitag M."/>
            <person name="Gabaldon T."/>
            <person name="Kempken F."/>
            <person name="Kumar A."/>
            <person name="Marcet-Houben M."/>
            <person name="Poggeler S."/>
            <person name="Stajich J.E."/>
            <person name="Nowrousian M."/>
        </authorList>
    </citation>
    <scope>NUCLEOTIDE SEQUENCE [LARGE SCALE GENOMIC DNA]</scope>
    <source>
        <strain evidence="2">CBS 100304</strain>
        <tissue evidence="1">Vegetative mycelium</tissue>
    </source>
</reference>
<accession>U4LNS1</accession>
<organism evidence="1 2">
    <name type="scientific">Pyronema omphalodes (strain CBS 100304)</name>
    <name type="common">Pyronema confluens</name>
    <dbReference type="NCBI Taxonomy" id="1076935"/>
    <lineage>
        <taxon>Eukaryota</taxon>
        <taxon>Fungi</taxon>
        <taxon>Dikarya</taxon>
        <taxon>Ascomycota</taxon>
        <taxon>Pezizomycotina</taxon>
        <taxon>Pezizomycetes</taxon>
        <taxon>Pezizales</taxon>
        <taxon>Pyronemataceae</taxon>
        <taxon>Pyronema</taxon>
    </lineage>
</organism>
<protein>
    <submittedName>
        <fullName evidence="1">Uncharacterized protein</fullName>
    </submittedName>
</protein>
<gene>
    <name evidence="1" type="ORF">PCON_09656</name>
</gene>
<proteinExistence type="predicted"/>
<name>U4LNS1_PYROM</name>